<evidence type="ECO:0000259" key="1">
    <source>
        <dbReference type="Pfam" id="PF08937"/>
    </source>
</evidence>
<accession>A0A2T5I0S2</accession>
<dbReference type="RefSeq" id="WP_107803015.1">
    <property type="nucleotide sequence ID" value="NZ_QAOI01000008.1"/>
</dbReference>
<name>A0A2T5I0S2_9PROT</name>
<dbReference type="InterPro" id="IPR015032">
    <property type="entry name" value="ThsB__TIR-like_domain"/>
</dbReference>
<evidence type="ECO:0000313" key="3">
    <source>
        <dbReference type="Proteomes" id="UP000244128"/>
    </source>
</evidence>
<feature type="domain" description="Thoeris protein ThsB TIR-like" evidence="1">
    <location>
        <begin position="18"/>
        <end position="114"/>
    </location>
</feature>
<dbReference type="AlphaFoldDB" id="A0A2T5I0S2"/>
<proteinExistence type="predicted"/>
<reference evidence="2 3" key="1">
    <citation type="submission" date="2018-04" db="EMBL/GenBank/DDBJ databases">
        <title>Active sludge and wastewater microbial communities from Klosterneuburg, Austria.</title>
        <authorList>
            <person name="Wagner M."/>
        </authorList>
    </citation>
    <scope>NUCLEOTIDE SEQUENCE [LARGE SCALE GENOMIC DNA]</scope>
    <source>
        <strain evidence="2 3">Nm49</strain>
    </source>
</reference>
<dbReference type="EMBL" id="QAOI01000008">
    <property type="protein sequence ID" value="PTQ77442.1"/>
    <property type="molecule type" value="Genomic_DNA"/>
</dbReference>
<evidence type="ECO:0000313" key="2">
    <source>
        <dbReference type="EMBL" id="PTQ77442.1"/>
    </source>
</evidence>
<protein>
    <submittedName>
        <fullName evidence="2">TIR-like protein DUF1863</fullName>
    </submittedName>
</protein>
<sequence length="188" mass="22104">MNHMPDKTMFPDPKYKVYVSYHHCIEDQEYRDHFEEILLANQDVVIMKSVQIENIEANLDVEPIREKYLKDSTVTVALIGFDTWQRKQVDREIAASIATIKNNPRSGLLGIILPTYHKDDTFKYNEHTIPPRLYDNIKCGFASIHNWDTDSFIIQNWIHDAFERRIKLDPDNSRPIFADNLLGSEWHS</sequence>
<dbReference type="Pfam" id="PF08937">
    <property type="entry name" value="ThsB_TIR"/>
    <property type="match status" value="1"/>
</dbReference>
<dbReference type="Proteomes" id="UP000244128">
    <property type="component" value="Unassembled WGS sequence"/>
</dbReference>
<gene>
    <name evidence="2" type="ORF">C8R26_10888</name>
</gene>
<organism evidence="2 3">
    <name type="scientific">Nitrosomonas oligotropha</name>
    <dbReference type="NCBI Taxonomy" id="42354"/>
    <lineage>
        <taxon>Bacteria</taxon>
        <taxon>Pseudomonadati</taxon>
        <taxon>Pseudomonadota</taxon>
        <taxon>Betaproteobacteria</taxon>
        <taxon>Nitrosomonadales</taxon>
        <taxon>Nitrosomonadaceae</taxon>
        <taxon>Nitrosomonas</taxon>
    </lineage>
</organism>
<comment type="caution">
    <text evidence="2">The sequence shown here is derived from an EMBL/GenBank/DDBJ whole genome shotgun (WGS) entry which is preliminary data.</text>
</comment>